<proteinExistence type="inferred from homology"/>
<dbReference type="PANTHER" id="PTHR21236:SF1">
    <property type="entry name" value="PROTEIN YIPF6"/>
    <property type="match status" value="1"/>
</dbReference>
<keyword evidence="8" id="KW-1185">Reference proteome</keyword>
<dbReference type="PANTHER" id="PTHR21236">
    <property type="entry name" value="GOLGI MEMBRANE PROTEIN YIP1"/>
    <property type="match status" value="1"/>
</dbReference>
<keyword evidence="3 6" id="KW-0812">Transmembrane</keyword>
<dbReference type="GO" id="GO:0016020">
    <property type="term" value="C:membrane"/>
    <property type="evidence" value="ECO:0007669"/>
    <property type="project" value="UniProtKB-SubCell"/>
</dbReference>
<evidence type="ECO:0000313" key="7">
    <source>
        <dbReference type="EMBL" id="KNC85550.1"/>
    </source>
</evidence>
<keyword evidence="5 6" id="KW-0472">Membrane</keyword>
<dbReference type="InterPro" id="IPR045231">
    <property type="entry name" value="Yip1/4-like"/>
</dbReference>
<evidence type="ECO:0000256" key="2">
    <source>
        <dbReference type="ARBA" id="ARBA00010596"/>
    </source>
</evidence>
<comment type="similarity">
    <text evidence="2">Belongs to the YIP1 family.</text>
</comment>
<dbReference type="OrthoDB" id="411251at2759"/>
<keyword evidence="4 6" id="KW-1133">Transmembrane helix</keyword>
<evidence type="ECO:0000256" key="1">
    <source>
        <dbReference type="ARBA" id="ARBA00004141"/>
    </source>
</evidence>
<evidence type="ECO:0000256" key="3">
    <source>
        <dbReference type="ARBA" id="ARBA00022692"/>
    </source>
</evidence>
<dbReference type="GO" id="GO:0005802">
    <property type="term" value="C:trans-Golgi network"/>
    <property type="evidence" value="ECO:0007669"/>
    <property type="project" value="TreeGrafter"/>
</dbReference>
<name>A0A0L0G973_9EUKA</name>
<accession>A0A0L0G973</accession>
<comment type="subcellular location">
    <subcellularLocation>
        <location evidence="1">Membrane</location>
        <topology evidence="1">Multi-pass membrane protein</topology>
    </subcellularLocation>
</comment>
<sequence length="93" mass="10275">MRDVKTVGNKFYHVLVPRNDKTLLRDWDLWGPLLLCVSLALILRETAADDQKTLVFTSVFVIVWVGSAVVTINSQLLGGSFFHGISGRQSATA</sequence>
<dbReference type="AlphaFoldDB" id="A0A0L0G973"/>
<dbReference type="eggNOG" id="KOG2946">
    <property type="taxonomic scope" value="Eukaryota"/>
</dbReference>
<evidence type="ECO:0008006" key="9">
    <source>
        <dbReference type="Google" id="ProtNLM"/>
    </source>
</evidence>
<feature type="transmembrane region" description="Helical" evidence="6">
    <location>
        <begin position="54"/>
        <end position="72"/>
    </location>
</feature>
<evidence type="ECO:0000313" key="8">
    <source>
        <dbReference type="Proteomes" id="UP000054560"/>
    </source>
</evidence>
<gene>
    <name evidence="7" type="ORF">SARC_02272</name>
</gene>
<dbReference type="GeneID" id="25902776"/>
<evidence type="ECO:0000256" key="6">
    <source>
        <dbReference type="SAM" id="Phobius"/>
    </source>
</evidence>
<organism evidence="7 8">
    <name type="scientific">Sphaeroforma arctica JP610</name>
    <dbReference type="NCBI Taxonomy" id="667725"/>
    <lineage>
        <taxon>Eukaryota</taxon>
        <taxon>Ichthyosporea</taxon>
        <taxon>Ichthyophonida</taxon>
        <taxon>Sphaeroforma</taxon>
    </lineage>
</organism>
<evidence type="ECO:0000256" key="4">
    <source>
        <dbReference type="ARBA" id="ARBA00022989"/>
    </source>
</evidence>
<evidence type="ECO:0000256" key="5">
    <source>
        <dbReference type="ARBA" id="ARBA00023136"/>
    </source>
</evidence>
<protein>
    <recommendedName>
        <fullName evidence="9">Protein YIPF</fullName>
    </recommendedName>
</protein>
<dbReference type="Proteomes" id="UP000054560">
    <property type="component" value="Unassembled WGS sequence"/>
</dbReference>
<dbReference type="STRING" id="667725.A0A0L0G973"/>
<reference evidence="7 8" key="1">
    <citation type="submission" date="2011-02" db="EMBL/GenBank/DDBJ databases">
        <title>The Genome Sequence of Sphaeroforma arctica JP610.</title>
        <authorList>
            <consortium name="The Broad Institute Genome Sequencing Platform"/>
            <person name="Russ C."/>
            <person name="Cuomo C."/>
            <person name="Young S.K."/>
            <person name="Zeng Q."/>
            <person name="Gargeya S."/>
            <person name="Alvarado L."/>
            <person name="Berlin A."/>
            <person name="Chapman S.B."/>
            <person name="Chen Z."/>
            <person name="Freedman E."/>
            <person name="Gellesch M."/>
            <person name="Goldberg J."/>
            <person name="Griggs A."/>
            <person name="Gujja S."/>
            <person name="Heilman E."/>
            <person name="Heiman D."/>
            <person name="Howarth C."/>
            <person name="Mehta T."/>
            <person name="Neiman D."/>
            <person name="Pearson M."/>
            <person name="Roberts A."/>
            <person name="Saif S."/>
            <person name="Shea T."/>
            <person name="Shenoy N."/>
            <person name="Sisk P."/>
            <person name="Stolte C."/>
            <person name="Sykes S."/>
            <person name="White J."/>
            <person name="Yandava C."/>
            <person name="Burger G."/>
            <person name="Gray M.W."/>
            <person name="Holland P.W.H."/>
            <person name="King N."/>
            <person name="Lang F.B.F."/>
            <person name="Roger A.J."/>
            <person name="Ruiz-Trillo I."/>
            <person name="Haas B."/>
            <person name="Nusbaum C."/>
            <person name="Birren B."/>
        </authorList>
    </citation>
    <scope>NUCLEOTIDE SEQUENCE [LARGE SCALE GENOMIC DNA]</scope>
    <source>
        <strain evidence="7 8">JP610</strain>
    </source>
</reference>
<dbReference type="EMBL" id="KQ241696">
    <property type="protein sequence ID" value="KNC85550.1"/>
    <property type="molecule type" value="Genomic_DNA"/>
</dbReference>
<dbReference type="GO" id="GO:0006888">
    <property type="term" value="P:endoplasmic reticulum to Golgi vesicle-mediated transport"/>
    <property type="evidence" value="ECO:0007669"/>
    <property type="project" value="InterPro"/>
</dbReference>
<dbReference type="RefSeq" id="XP_014159452.1">
    <property type="nucleotide sequence ID" value="XM_014303977.1"/>
</dbReference>